<evidence type="ECO:0000259" key="4">
    <source>
        <dbReference type="Pfam" id="PF01494"/>
    </source>
</evidence>
<dbReference type="SUPFAM" id="SSF51905">
    <property type="entry name" value="FAD/NAD(P)-binding domain"/>
    <property type="match status" value="1"/>
</dbReference>
<keyword evidence="6" id="KW-1185">Reference proteome</keyword>
<organism evidence="5 6">
    <name type="scientific">Fistulifera solaris</name>
    <name type="common">Oleaginous diatom</name>
    <dbReference type="NCBI Taxonomy" id="1519565"/>
    <lineage>
        <taxon>Eukaryota</taxon>
        <taxon>Sar</taxon>
        <taxon>Stramenopiles</taxon>
        <taxon>Ochrophyta</taxon>
        <taxon>Bacillariophyta</taxon>
        <taxon>Bacillariophyceae</taxon>
        <taxon>Bacillariophycidae</taxon>
        <taxon>Naviculales</taxon>
        <taxon>Naviculaceae</taxon>
        <taxon>Fistulifera</taxon>
    </lineage>
</organism>
<dbReference type="InterPro" id="IPR002938">
    <property type="entry name" value="FAD-bd"/>
</dbReference>
<protein>
    <recommendedName>
        <fullName evidence="4">FAD-binding domain-containing protein</fullName>
    </recommendedName>
</protein>
<dbReference type="OrthoDB" id="195762at2759"/>
<proteinExistence type="predicted"/>
<feature type="domain" description="FAD-binding" evidence="4">
    <location>
        <begin position="7"/>
        <end position="342"/>
    </location>
</feature>
<keyword evidence="3" id="KW-0812">Transmembrane</keyword>
<dbReference type="InterPro" id="IPR036188">
    <property type="entry name" value="FAD/NAD-bd_sf"/>
</dbReference>
<dbReference type="PANTHER" id="PTHR13789">
    <property type="entry name" value="MONOOXYGENASE"/>
    <property type="match status" value="1"/>
</dbReference>
<evidence type="ECO:0000256" key="1">
    <source>
        <dbReference type="ARBA" id="ARBA00023002"/>
    </source>
</evidence>
<name>A0A1Z5JCR5_FISSO</name>
<reference evidence="5 6" key="1">
    <citation type="journal article" date="2015" name="Plant Cell">
        <title>Oil accumulation by the oleaginous diatom Fistulifera solaris as revealed by the genome and transcriptome.</title>
        <authorList>
            <person name="Tanaka T."/>
            <person name="Maeda Y."/>
            <person name="Veluchamy A."/>
            <person name="Tanaka M."/>
            <person name="Abida H."/>
            <person name="Marechal E."/>
            <person name="Bowler C."/>
            <person name="Muto M."/>
            <person name="Sunaga Y."/>
            <person name="Tanaka M."/>
            <person name="Yoshino T."/>
            <person name="Taniguchi T."/>
            <person name="Fukuda Y."/>
            <person name="Nemoto M."/>
            <person name="Matsumoto M."/>
            <person name="Wong P.S."/>
            <person name="Aburatani S."/>
            <person name="Fujibuchi W."/>
        </authorList>
    </citation>
    <scope>NUCLEOTIDE SEQUENCE [LARGE SCALE GENOMIC DNA]</scope>
    <source>
        <strain evidence="5 6">JPCC DA0580</strain>
    </source>
</reference>
<dbReference type="Pfam" id="PF01494">
    <property type="entry name" value="FAD_binding_3"/>
    <property type="match status" value="1"/>
</dbReference>
<evidence type="ECO:0000313" key="6">
    <source>
        <dbReference type="Proteomes" id="UP000198406"/>
    </source>
</evidence>
<dbReference type="Gene3D" id="3.50.50.60">
    <property type="entry name" value="FAD/NAD(P)-binding domain"/>
    <property type="match status" value="1"/>
</dbReference>
<evidence type="ECO:0000313" key="5">
    <source>
        <dbReference type="EMBL" id="GAX11785.1"/>
    </source>
</evidence>
<sequence length="383" mass="41766">MSKQYDEVIIIGGSIAGLATAIALSPFASRVTILEASSCEAFHDAEAGAAVQLSDNGLKALQFLSADLLQTVLHHAVEVQKNYMILPSGNDLYDTITLLPPQGTRTLMMRWGLLRKLLFEAIPQDIFCIEFDTVVKDFSAGILTATREDGEERYPISDRTLLVAADGSKSAFRPTPLQYSPRLNVKATIPFSNLPPHFESHATYSFLGNPEVACFLGPSGPHHYYWAISLATENPEAVNLSIDQLIARLTSPETEIWRELVQATPPHKVFFQPSGQADIPEDMVHGNVVLVGDAAHCMSGSYGQSACLALEDAVTLATGPLLHYTPQRRQRCLDLQAASQQRATQAVNVKSDAPQTMSDWIYQWDVPTACPPENSNGPYAVIG</sequence>
<dbReference type="Proteomes" id="UP000198406">
    <property type="component" value="Unassembled WGS sequence"/>
</dbReference>
<dbReference type="EMBL" id="BDSP01000044">
    <property type="protein sequence ID" value="GAX11785.1"/>
    <property type="molecule type" value="Genomic_DNA"/>
</dbReference>
<gene>
    <name evidence="5" type="ORF">FisN_7Lh169</name>
</gene>
<comment type="caution">
    <text evidence="5">The sequence shown here is derived from an EMBL/GenBank/DDBJ whole genome shotgun (WGS) entry which is preliminary data.</text>
</comment>
<keyword evidence="2" id="KW-0503">Monooxygenase</keyword>
<keyword evidence="3" id="KW-0472">Membrane</keyword>
<keyword evidence="1" id="KW-0560">Oxidoreductase</keyword>
<dbReference type="PRINTS" id="PR00420">
    <property type="entry name" value="RNGMNOXGNASE"/>
</dbReference>
<dbReference type="InterPro" id="IPR050493">
    <property type="entry name" value="FAD-dep_Monooxygenase_BioMet"/>
</dbReference>
<keyword evidence="3" id="KW-1133">Transmembrane helix</keyword>
<evidence type="ECO:0000256" key="2">
    <source>
        <dbReference type="ARBA" id="ARBA00023033"/>
    </source>
</evidence>
<dbReference type="PANTHER" id="PTHR13789:SF309">
    <property type="entry name" value="PUTATIVE (AFU_ORTHOLOGUE AFUA_6G14510)-RELATED"/>
    <property type="match status" value="1"/>
</dbReference>
<dbReference type="AlphaFoldDB" id="A0A1Z5JCR5"/>
<dbReference type="GO" id="GO:0071949">
    <property type="term" value="F:FAD binding"/>
    <property type="evidence" value="ECO:0007669"/>
    <property type="project" value="InterPro"/>
</dbReference>
<feature type="transmembrane region" description="Helical" evidence="3">
    <location>
        <begin position="7"/>
        <end position="28"/>
    </location>
</feature>
<accession>A0A1Z5JCR5</accession>
<dbReference type="GO" id="GO:0004497">
    <property type="term" value="F:monooxygenase activity"/>
    <property type="evidence" value="ECO:0007669"/>
    <property type="project" value="UniProtKB-KW"/>
</dbReference>
<dbReference type="InParanoid" id="A0A1Z5JCR5"/>
<evidence type="ECO:0000256" key="3">
    <source>
        <dbReference type="SAM" id="Phobius"/>
    </source>
</evidence>